<keyword evidence="11" id="KW-1185">Reference proteome</keyword>
<gene>
    <name evidence="10" type="ORF">BCV69DRAFT_282829</name>
</gene>
<evidence type="ECO:0000256" key="4">
    <source>
        <dbReference type="ARBA" id="ARBA00022679"/>
    </source>
</evidence>
<evidence type="ECO:0000256" key="3">
    <source>
        <dbReference type="ARBA" id="ARBA00019824"/>
    </source>
</evidence>
<accession>A0A316U5X4</accession>
<dbReference type="STRING" id="1684307.A0A316U5X4"/>
<dbReference type="RefSeq" id="XP_025347772.1">
    <property type="nucleotide sequence ID" value="XM_025492488.1"/>
</dbReference>
<feature type="region of interest" description="Disordered" evidence="8">
    <location>
        <begin position="592"/>
        <end position="612"/>
    </location>
</feature>
<keyword evidence="5" id="KW-0547">Nucleotide-binding</keyword>
<feature type="compositionally biased region" description="Low complexity" evidence="8">
    <location>
        <begin position="113"/>
        <end position="125"/>
    </location>
</feature>
<sequence length="776" mass="82209">MDQDPGPRSQNIAEKYDWFSPVWRGEERDELVNAVHLNKASNGASIKGKERMEQDSTIVLGLRAGQTFSLQGLAEIRLLAGSVRIDGVSLSSKQVTGAQTLACPKSSPLPIISAEPSPAESSLAATGSRRADEQDQALLAASSLSPTRFDCIISLSPILDSGLDALSRICPLAGPDPFCSIVSQAGSSTPSAKAQSTSTLQLAPDPTLPFLSLVFQSRVENGSYQFHRTPASWVDALNAAPRRTHGEQQPQVFMVKGPKGAGKSSLARRLVNALRFSQVRKDADDDSSDEVGCDVAFMDLDLGQGEFGVPGSIGLHLLSEARAAGAGCPLLAPAWLTHASSSQHKTLLSHYLGQTTPRDIPSLYLSAVQSLSDYYRSHLASESGQARRPTVRPVNLIVNTMGWTKGLGAELAARVESIVRPDVIYDLTTTLERSGPYRQPNGSGSAELSEVTLPPAGTGQPYLDAFGAFVAPGPRIVPLQAIGLDLKLQEEAGIGGMVASWPTRRLTPADQRSLSIMTALHSAPRPSPSLFPAWDFSSSLLEQRPYVLDIRAGLTGGIQFFPPLARPVDVGTALAALNGELVGLAVVRDGSANEPAEGQNEQGHLPTSDDDMSMASSWRTLLSPVPVPFPALNFLSLALIRSIDPARGQIHLLCPYPVSSLLPASSSAPSLKLALIKSSGEAGSGSSGSVELPVWASLDAPAILAARSGRLGVDALGASNGEVEEVAGVRLEEVPYLEWPLIIEGASGAVDSDLEGRVIGKERRRVRRNLMRKNQS</sequence>
<evidence type="ECO:0000256" key="8">
    <source>
        <dbReference type="SAM" id="MobiDB-lite"/>
    </source>
</evidence>
<evidence type="ECO:0000256" key="7">
    <source>
        <dbReference type="ARBA" id="ARBA00022840"/>
    </source>
</evidence>
<evidence type="ECO:0000256" key="6">
    <source>
        <dbReference type="ARBA" id="ARBA00022777"/>
    </source>
</evidence>
<dbReference type="Pfam" id="PF16575">
    <property type="entry name" value="CLP1_P"/>
    <property type="match status" value="1"/>
</dbReference>
<dbReference type="SUPFAM" id="SSF52540">
    <property type="entry name" value="P-loop containing nucleoside triphosphate hydrolases"/>
    <property type="match status" value="1"/>
</dbReference>
<dbReference type="GO" id="GO:0051731">
    <property type="term" value="F:polynucleotide 5'-hydroxyl-kinase activity"/>
    <property type="evidence" value="ECO:0007669"/>
    <property type="project" value="InterPro"/>
</dbReference>
<dbReference type="InterPro" id="IPR027417">
    <property type="entry name" value="P-loop_NTPase"/>
</dbReference>
<dbReference type="GO" id="GO:0000448">
    <property type="term" value="P:cleavage in ITS2 between 5.8S rRNA and LSU-rRNA of tricistronic rRNA transcript (SSU-rRNA, 5.8S rRNA, LSU-rRNA)"/>
    <property type="evidence" value="ECO:0007669"/>
    <property type="project" value="TreeGrafter"/>
</dbReference>
<feature type="region of interest" description="Disordered" evidence="8">
    <location>
        <begin position="109"/>
        <end position="129"/>
    </location>
</feature>
<evidence type="ECO:0000256" key="2">
    <source>
        <dbReference type="ARBA" id="ARBA00018706"/>
    </source>
</evidence>
<dbReference type="PANTHER" id="PTHR12755">
    <property type="entry name" value="CLEAVAGE/POLYADENYLATION FACTOR IA SUBUNIT CLP1P"/>
    <property type="match status" value="1"/>
</dbReference>
<evidence type="ECO:0000256" key="5">
    <source>
        <dbReference type="ARBA" id="ARBA00022741"/>
    </source>
</evidence>
<dbReference type="GO" id="GO:0005634">
    <property type="term" value="C:nucleus"/>
    <property type="evidence" value="ECO:0007669"/>
    <property type="project" value="TreeGrafter"/>
</dbReference>
<protein>
    <recommendedName>
        <fullName evidence="3">Polynucleotide 5'-hydroxyl-kinase GRC3</fullName>
    </recommendedName>
    <alternativeName>
        <fullName evidence="2">Polynucleotide 5'-hydroxyl-kinase grc3</fullName>
    </alternativeName>
</protein>
<dbReference type="InterPro" id="IPR045116">
    <property type="entry name" value="Clp1/Grc3"/>
</dbReference>
<evidence type="ECO:0000256" key="1">
    <source>
        <dbReference type="ARBA" id="ARBA00011003"/>
    </source>
</evidence>
<reference evidence="10 11" key="1">
    <citation type="journal article" date="2018" name="Mol. Biol. Evol.">
        <title>Broad Genomic Sampling Reveals a Smut Pathogenic Ancestry of the Fungal Clade Ustilaginomycotina.</title>
        <authorList>
            <person name="Kijpornyongpan T."/>
            <person name="Mondo S.J."/>
            <person name="Barry K."/>
            <person name="Sandor L."/>
            <person name="Lee J."/>
            <person name="Lipzen A."/>
            <person name="Pangilinan J."/>
            <person name="LaButti K."/>
            <person name="Hainaut M."/>
            <person name="Henrissat B."/>
            <person name="Grigoriev I.V."/>
            <person name="Spatafora J.W."/>
            <person name="Aime M.C."/>
        </authorList>
    </citation>
    <scope>NUCLEOTIDE SEQUENCE [LARGE SCALE GENOMIC DNA]</scope>
    <source>
        <strain evidence="10 11">MCA 4718</strain>
    </source>
</reference>
<keyword evidence="6" id="KW-0418">Kinase</keyword>
<dbReference type="OrthoDB" id="2405412at2759"/>
<dbReference type="AlphaFoldDB" id="A0A316U5X4"/>
<evidence type="ECO:0000313" key="11">
    <source>
        <dbReference type="Proteomes" id="UP000245942"/>
    </source>
</evidence>
<name>A0A316U5X4_9BASI</name>
<evidence type="ECO:0000313" key="10">
    <source>
        <dbReference type="EMBL" id="PWN20612.1"/>
    </source>
</evidence>
<dbReference type="EMBL" id="KZ819327">
    <property type="protein sequence ID" value="PWN20612.1"/>
    <property type="molecule type" value="Genomic_DNA"/>
</dbReference>
<dbReference type="GeneID" id="37014222"/>
<dbReference type="Gene3D" id="3.40.50.300">
    <property type="entry name" value="P-loop containing nucleotide triphosphate hydrolases"/>
    <property type="match status" value="1"/>
</dbReference>
<proteinExistence type="inferred from homology"/>
<dbReference type="Proteomes" id="UP000245942">
    <property type="component" value="Unassembled WGS sequence"/>
</dbReference>
<keyword evidence="4" id="KW-0808">Transferase</keyword>
<dbReference type="GO" id="GO:0005524">
    <property type="term" value="F:ATP binding"/>
    <property type="evidence" value="ECO:0007669"/>
    <property type="project" value="UniProtKB-KW"/>
</dbReference>
<comment type="similarity">
    <text evidence="1">Belongs to the Clp1 family. NOL9/GRC3 subfamily.</text>
</comment>
<evidence type="ECO:0000259" key="9">
    <source>
        <dbReference type="Pfam" id="PF16575"/>
    </source>
</evidence>
<keyword evidence="7" id="KW-0067">ATP-binding</keyword>
<organism evidence="10 11">
    <name type="scientific">Pseudomicrostroma glucosiphilum</name>
    <dbReference type="NCBI Taxonomy" id="1684307"/>
    <lineage>
        <taxon>Eukaryota</taxon>
        <taxon>Fungi</taxon>
        <taxon>Dikarya</taxon>
        <taxon>Basidiomycota</taxon>
        <taxon>Ustilaginomycotina</taxon>
        <taxon>Exobasidiomycetes</taxon>
        <taxon>Microstromatales</taxon>
        <taxon>Microstromatales incertae sedis</taxon>
        <taxon>Pseudomicrostroma</taxon>
    </lineage>
</organism>
<dbReference type="PANTHER" id="PTHR12755:SF3">
    <property type="entry name" value="POLYNUCLEOTIDE 5'-HYDROXYL-KINASE NOL9"/>
    <property type="match status" value="1"/>
</dbReference>
<dbReference type="InterPro" id="IPR032319">
    <property type="entry name" value="CLP1_P"/>
</dbReference>
<feature type="domain" description="Clp1 P-loop" evidence="9">
    <location>
        <begin position="257"/>
        <end position="428"/>
    </location>
</feature>